<dbReference type="SUPFAM" id="SSF56281">
    <property type="entry name" value="Metallo-hydrolase/oxidoreductase"/>
    <property type="match status" value="1"/>
</dbReference>
<dbReference type="Proteomes" id="UP000651482">
    <property type="component" value="Unassembled WGS sequence"/>
</dbReference>
<dbReference type="InterPro" id="IPR036866">
    <property type="entry name" value="RibonucZ/Hydroxyglut_hydro"/>
</dbReference>
<dbReference type="AlphaFoldDB" id="A0A926HN69"/>
<dbReference type="Pfam" id="PF13483">
    <property type="entry name" value="Lactamase_B_3"/>
    <property type="match status" value="1"/>
</dbReference>
<dbReference type="PANTHER" id="PTHR42967">
    <property type="entry name" value="METAL DEPENDENT HYDROLASE"/>
    <property type="match status" value="1"/>
</dbReference>
<dbReference type="RefSeq" id="WP_249319552.1">
    <property type="nucleotide sequence ID" value="NZ_JACRSN010000010.1"/>
</dbReference>
<dbReference type="EMBL" id="JACRSN010000010">
    <property type="protein sequence ID" value="MBC8533897.1"/>
    <property type="molecule type" value="Genomic_DNA"/>
</dbReference>
<reference evidence="1" key="1">
    <citation type="submission" date="2020-08" db="EMBL/GenBank/DDBJ databases">
        <title>Genome public.</title>
        <authorList>
            <person name="Liu C."/>
            <person name="Sun Q."/>
        </authorList>
    </citation>
    <scope>NUCLEOTIDE SEQUENCE</scope>
    <source>
        <strain evidence="1">NSJ-40</strain>
    </source>
</reference>
<evidence type="ECO:0000313" key="1">
    <source>
        <dbReference type="EMBL" id="MBC8533897.1"/>
    </source>
</evidence>
<accession>A0A926HN69</accession>
<evidence type="ECO:0000313" key="2">
    <source>
        <dbReference type="Proteomes" id="UP000651482"/>
    </source>
</evidence>
<comment type="caution">
    <text evidence="1">The sequence shown here is derived from an EMBL/GenBank/DDBJ whole genome shotgun (WGS) entry which is preliminary data.</text>
</comment>
<organism evidence="1 2">
    <name type="scientific">Yeguia hominis</name>
    <dbReference type="NCBI Taxonomy" id="2763662"/>
    <lineage>
        <taxon>Bacteria</taxon>
        <taxon>Bacillati</taxon>
        <taxon>Bacillota</taxon>
        <taxon>Clostridia</taxon>
        <taxon>Eubacteriales</taxon>
        <taxon>Yeguiaceae</taxon>
        <taxon>Yeguia</taxon>
    </lineage>
</organism>
<keyword evidence="2" id="KW-1185">Reference proteome</keyword>
<gene>
    <name evidence="1" type="ORF">IAG03_07750</name>
</gene>
<name>A0A926HN69_9FIRM</name>
<dbReference type="PANTHER" id="PTHR42967:SF1">
    <property type="entry name" value="MBL FOLD METALLO-HYDROLASE"/>
    <property type="match status" value="1"/>
</dbReference>
<dbReference type="Gene3D" id="3.60.15.10">
    <property type="entry name" value="Ribonuclease Z/Hydroxyacylglutathione hydrolase-like"/>
    <property type="match status" value="1"/>
</dbReference>
<proteinExistence type="predicted"/>
<protein>
    <submittedName>
        <fullName evidence="1">MBL fold metallo-hydrolase</fullName>
    </submittedName>
</protein>
<sequence length="242" mass="28224">MNQVTYLFNSGFLVELPQMVLLFDYERGALPAFDREKPLYVFASHRHHDHFTPEIFRLFEDREQVAYLLSKDIRLSDRFLERRGISPAVKEQITFFPRASRQTVGPLTVESIPSTDVGVAFLVDAGGTRIYHAGDLNLWLWKEEDDAYNNAMRKAYAQAMQRLSGEHVHLAFVPLDPRQEDGFGFGEGMRLFLENVQADAVFPMHFREDASYWPRSRCLREKDPEKWAAVRKIEREGQVFYE</sequence>